<keyword evidence="1" id="KW-0456">Lyase</keyword>
<dbReference type="Proteomes" id="UP000661858">
    <property type="component" value="Unassembled WGS sequence"/>
</dbReference>
<dbReference type="GO" id="GO:0008684">
    <property type="term" value="F:2-oxopent-4-enoate hydratase activity"/>
    <property type="evidence" value="ECO:0007669"/>
    <property type="project" value="TreeGrafter"/>
</dbReference>
<protein>
    <submittedName>
        <fullName evidence="3">Fumarylacetoacetate hydrolase family protein</fullName>
    </submittedName>
</protein>
<evidence type="ECO:0000259" key="2">
    <source>
        <dbReference type="Pfam" id="PF01557"/>
    </source>
</evidence>
<dbReference type="PANTHER" id="PTHR30143:SF0">
    <property type="entry name" value="2-KETO-4-PENTENOATE HYDRATASE"/>
    <property type="match status" value="1"/>
</dbReference>
<keyword evidence="4" id="KW-1185">Reference proteome</keyword>
<organism evidence="3 4">
    <name type="scientific">Streptomyces actinomycinicus</name>
    <dbReference type="NCBI Taxonomy" id="1695166"/>
    <lineage>
        <taxon>Bacteria</taxon>
        <taxon>Bacillati</taxon>
        <taxon>Actinomycetota</taxon>
        <taxon>Actinomycetes</taxon>
        <taxon>Kitasatosporales</taxon>
        <taxon>Streptomycetaceae</taxon>
        <taxon>Streptomyces</taxon>
    </lineage>
</organism>
<dbReference type="AlphaFoldDB" id="A0A937ERV8"/>
<feature type="domain" description="Fumarylacetoacetase-like C-terminal" evidence="2">
    <location>
        <begin position="89"/>
        <end position="259"/>
    </location>
</feature>
<dbReference type="EMBL" id="JAERRK010000025">
    <property type="protein sequence ID" value="MBL1086834.1"/>
    <property type="molecule type" value="Genomic_DNA"/>
</dbReference>
<name>A0A937ERV8_9ACTN</name>
<evidence type="ECO:0000313" key="3">
    <source>
        <dbReference type="EMBL" id="MBL1086834.1"/>
    </source>
</evidence>
<dbReference type="GO" id="GO:0016787">
    <property type="term" value="F:hydrolase activity"/>
    <property type="evidence" value="ECO:0007669"/>
    <property type="project" value="UniProtKB-KW"/>
</dbReference>
<proteinExistence type="predicted"/>
<dbReference type="InterPro" id="IPR036663">
    <property type="entry name" value="Fumarylacetoacetase_C_sf"/>
</dbReference>
<dbReference type="GO" id="GO:0005737">
    <property type="term" value="C:cytoplasm"/>
    <property type="evidence" value="ECO:0007669"/>
    <property type="project" value="TreeGrafter"/>
</dbReference>
<evidence type="ECO:0000256" key="1">
    <source>
        <dbReference type="ARBA" id="ARBA00023239"/>
    </source>
</evidence>
<gene>
    <name evidence="3" type="ORF">JK359_33555</name>
</gene>
<reference evidence="3" key="1">
    <citation type="submission" date="2021-01" db="EMBL/GenBank/DDBJ databases">
        <title>WGS of actinomycetes isolated from Thailand.</title>
        <authorList>
            <person name="Thawai C."/>
        </authorList>
    </citation>
    <scope>NUCLEOTIDE SEQUENCE</scope>
    <source>
        <strain evidence="3">RCU-197</strain>
    </source>
</reference>
<sequence>MAGPEVDEGALAGLARELADAARTGVPVRQLSKRFPRLTVTDAYRIQRISLEERVSAGARIAGHKVGLTSAAMQEQMGIDEPDSGVILTSMVAASGAGLRSADFMNPRIETEIAFRLRRDLAEPSDLATARSAVGEVFLAFEVLDTVFANWDITLVDSIADNAACAGVITSSPVPFDPAWDLAAEQIRAEADGETVATGQGRDILGDPLKALAWLTHRLPALGTTLRAGDIVLAGSVHASLPLTPGTHFRATSTRLPAVHLHVL</sequence>
<dbReference type="SUPFAM" id="SSF56529">
    <property type="entry name" value="FAH"/>
    <property type="match status" value="1"/>
</dbReference>
<accession>A0A937ERV8</accession>
<dbReference type="Gene3D" id="3.90.850.10">
    <property type="entry name" value="Fumarylacetoacetase-like, C-terminal domain"/>
    <property type="match status" value="1"/>
</dbReference>
<keyword evidence="3" id="KW-0378">Hydrolase</keyword>
<evidence type="ECO:0000313" key="4">
    <source>
        <dbReference type="Proteomes" id="UP000661858"/>
    </source>
</evidence>
<comment type="caution">
    <text evidence="3">The sequence shown here is derived from an EMBL/GenBank/DDBJ whole genome shotgun (WGS) entry which is preliminary data.</text>
</comment>
<dbReference type="InterPro" id="IPR011234">
    <property type="entry name" value="Fumarylacetoacetase-like_C"/>
</dbReference>
<dbReference type="Pfam" id="PF01557">
    <property type="entry name" value="FAA_hydrolase"/>
    <property type="match status" value="1"/>
</dbReference>
<dbReference type="PANTHER" id="PTHR30143">
    <property type="entry name" value="ACID HYDRATASE"/>
    <property type="match status" value="1"/>
</dbReference>
<dbReference type="InterPro" id="IPR050772">
    <property type="entry name" value="Hydratase-Decarb/MhpD_sf"/>
</dbReference>